<dbReference type="CDD" id="cd02510">
    <property type="entry name" value="pp-GalNAc-T"/>
    <property type="match status" value="1"/>
</dbReference>
<dbReference type="Pfam" id="PF00535">
    <property type="entry name" value="Glycos_transf_2"/>
    <property type="match status" value="1"/>
</dbReference>
<reference evidence="20 21" key="1">
    <citation type="submission" date="2024-02" db="EMBL/GenBank/DDBJ databases">
        <title>Chromosome-scale genome assembly of the rough periwinkle Littorina saxatilis.</title>
        <authorList>
            <person name="De Jode A."/>
            <person name="Faria R."/>
            <person name="Formenti G."/>
            <person name="Sims Y."/>
            <person name="Smith T.P."/>
            <person name="Tracey A."/>
            <person name="Wood J.M.D."/>
            <person name="Zagrodzka Z.B."/>
            <person name="Johannesson K."/>
            <person name="Butlin R.K."/>
            <person name="Leder E.H."/>
        </authorList>
    </citation>
    <scope>NUCLEOTIDE SEQUENCE [LARGE SCALE GENOMIC DNA]</scope>
    <source>
        <strain evidence="20">Snail1</strain>
        <tissue evidence="20">Muscle</tissue>
    </source>
</reference>
<dbReference type="Proteomes" id="UP001374579">
    <property type="component" value="Unassembled WGS sequence"/>
</dbReference>
<keyword evidence="5 17" id="KW-0328">Glycosyltransferase</keyword>
<keyword evidence="14 17" id="KW-1015">Disulfide bond</keyword>
<name>A0AAN9BFC1_9CAEN</name>
<dbReference type="PROSITE" id="PS50231">
    <property type="entry name" value="RICIN_B_LECTIN"/>
    <property type="match status" value="1"/>
</dbReference>
<dbReference type="SMART" id="SM00458">
    <property type="entry name" value="RICIN"/>
    <property type="match status" value="1"/>
</dbReference>
<feature type="region of interest" description="Disordered" evidence="18">
    <location>
        <begin position="74"/>
        <end position="93"/>
    </location>
</feature>
<evidence type="ECO:0000256" key="2">
    <source>
        <dbReference type="ARBA" id="ARBA00004323"/>
    </source>
</evidence>
<proteinExistence type="inferred from homology"/>
<evidence type="ECO:0000256" key="15">
    <source>
        <dbReference type="ARBA" id="ARBA00023180"/>
    </source>
</evidence>
<dbReference type="InterPro" id="IPR029044">
    <property type="entry name" value="Nucleotide-diphossugar_trans"/>
</dbReference>
<keyword evidence="6 17" id="KW-0808">Transferase</keyword>
<accession>A0AAN9BFC1</accession>
<evidence type="ECO:0000256" key="10">
    <source>
        <dbReference type="ARBA" id="ARBA00022968"/>
    </source>
</evidence>
<keyword evidence="21" id="KW-1185">Reference proteome</keyword>
<dbReference type="Gene3D" id="3.90.550.10">
    <property type="entry name" value="Spore Coat Polysaccharide Biosynthesis Protein SpsA, Chain A"/>
    <property type="match status" value="1"/>
</dbReference>
<dbReference type="EC" id="2.4.1.-" evidence="17"/>
<evidence type="ECO:0000256" key="9">
    <source>
        <dbReference type="ARBA" id="ARBA00022734"/>
    </source>
</evidence>
<evidence type="ECO:0000256" key="6">
    <source>
        <dbReference type="ARBA" id="ARBA00022679"/>
    </source>
</evidence>
<keyword evidence="8" id="KW-0479">Metal-binding</keyword>
<keyword evidence="13" id="KW-0472">Membrane</keyword>
<evidence type="ECO:0000256" key="13">
    <source>
        <dbReference type="ARBA" id="ARBA00023136"/>
    </source>
</evidence>
<comment type="subcellular location">
    <subcellularLocation>
        <location evidence="2 17">Golgi apparatus membrane</location>
        <topology evidence="2 17">Single-pass type II membrane protein</topology>
    </subcellularLocation>
</comment>
<feature type="domain" description="Ricin B lectin" evidence="19">
    <location>
        <begin position="499"/>
        <end position="619"/>
    </location>
</feature>
<evidence type="ECO:0000256" key="12">
    <source>
        <dbReference type="ARBA" id="ARBA00023034"/>
    </source>
</evidence>
<evidence type="ECO:0000256" key="11">
    <source>
        <dbReference type="ARBA" id="ARBA00022989"/>
    </source>
</evidence>
<evidence type="ECO:0000256" key="1">
    <source>
        <dbReference type="ARBA" id="ARBA00001936"/>
    </source>
</evidence>
<evidence type="ECO:0000256" key="18">
    <source>
        <dbReference type="SAM" id="MobiDB-lite"/>
    </source>
</evidence>
<sequence length="626" mass="72448">MGRNMRRNFLVKLGLFVVSLLLLGPYLFHLKLGEDSQESYKHFMDRKRSEDKDAYKQHKHGAVVHMVEEKEENIVPPPGDHEGPAGGDDVQGKTADIPKAFVTKGKIGNYEPKEPSPSHAPGENGDPVYTSMDEKSKSEQEIRQYGFNMVNSDKIAMNRTIPDTRLDECKYWNYPDKQPTASVILVFHNEGFSTLVRTVHSVINTSPKHMLKEVVMVDDFSDKENLKGHLEDYLKQFNGLVKLYRNKEREGLIRTRTRGAELSTGDVIVFLDAHCECNRNWLPPLLDRIRVDRKTMAVPIVDGIDWDNFQYRPVYSTVHHRGIFEWGFLYKESQVPKKELDKRAYNSEPYPSPTHAGGLFAMDRNYFFELGGYDPGLRIWGGENFELSFKIWQCGGRVEWVPCSRVGHIYRNFMPYSTGQHKEKIPVITLNYMRVVEVWLGEEFREYFYTREPMVRGYPIGDISKQVQFKKDNNCKSFKWFMDNVAYEVYDLYPLPPRNKAWGEFKQKRGNKCWDSMGQGMGGGPIGAYYCHHGGSNQYYRLNEKGQIGTGEWCLRTENGDTIHIRRCDVEPAGPWKWDENTGLIRNVDVDKCVDIGEDNLLHLKSCDPSAPTQLWDIKEIYPWKD</sequence>
<evidence type="ECO:0000256" key="8">
    <source>
        <dbReference type="ARBA" id="ARBA00022723"/>
    </source>
</evidence>
<keyword evidence="16 17" id="KW-0464">Manganese</keyword>
<keyword evidence="10" id="KW-0735">Signal-anchor</keyword>
<dbReference type="InterPro" id="IPR035992">
    <property type="entry name" value="Ricin_B-like_lectins"/>
</dbReference>
<dbReference type="PANTHER" id="PTHR11675:SF68">
    <property type="entry name" value="N-ACETYLGALACTOSAMINYLTRANSFERASE 7"/>
    <property type="match status" value="1"/>
</dbReference>
<dbReference type="GO" id="GO:0000139">
    <property type="term" value="C:Golgi membrane"/>
    <property type="evidence" value="ECO:0007669"/>
    <property type="project" value="UniProtKB-SubCell"/>
</dbReference>
<dbReference type="PANTHER" id="PTHR11675">
    <property type="entry name" value="N-ACETYLGALACTOSAMINYLTRANSFERASE"/>
    <property type="match status" value="1"/>
</dbReference>
<keyword evidence="11" id="KW-1133">Transmembrane helix</keyword>
<dbReference type="GO" id="GO:0006493">
    <property type="term" value="P:protein O-linked glycosylation"/>
    <property type="evidence" value="ECO:0007669"/>
    <property type="project" value="TreeGrafter"/>
</dbReference>
<dbReference type="GO" id="GO:0004653">
    <property type="term" value="F:polypeptide N-acetylgalactosaminyltransferase activity"/>
    <property type="evidence" value="ECO:0007669"/>
    <property type="project" value="TreeGrafter"/>
</dbReference>
<dbReference type="Pfam" id="PF00652">
    <property type="entry name" value="Ricin_B_lectin"/>
    <property type="match status" value="1"/>
</dbReference>
<keyword evidence="7" id="KW-0812">Transmembrane</keyword>
<evidence type="ECO:0000256" key="7">
    <source>
        <dbReference type="ARBA" id="ARBA00022692"/>
    </source>
</evidence>
<comment type="cofactor">
    <cofactor evidence="1 17">
        <name>Mn(2+)</name>
        <dbReference type="ChEBI" id="CHEBI:29035"/>
    </cofactor>
</comment>
<dbReference type="GO" id="GO:0046872">
    <property type="term" value="F:metal ion binding"/>
    <property type="evidence" value="ECO:0007669"/>
    <property type="project" value="UniProtKB-KW"/>
</dbReference>
<keyword evidence="9 17" id="KW-0430">Lectin</keyword>
<gene>
    <name evidence="20" type="ORF">V1264_019706</name>
</gene>
<evidence type="ECO:0000256" key="16">
    <source>
        <dbReference type="ARBA" id="ARBA00023211"/>
    </source>
</evidence>
<dbReference type="Gene3D" id="2.80.10.50">
    <property type="match status" value="1"/>
</dbReference>
<evidence type="ECO:0000256" key="14">
    <source>
        <dbReference type="ARBA" id="ARBA00023157"/>
    </source>
</evidence>
<dbReference type="CDD" id="cd23437">
    <property type="entry name" value="beta-trefoil_Ricin_GALNT7"/>
    <property type="match status" value="1"/>
</dbReference>
<dbReference type="EMBL" id="JBAMIC010000008">
    <property type="protein sequence ID" value="KAK7105098.1"/>
    <property type="molecule type" value="Genomic_DNA"/>
</dbReference>
<evidence type="ECO:0000313" key="20">
    <source>
        <dbReference type="EMBL" id="KAK7105098.1"/>
    </source>
</evidence>
<dbReference type="InterPro" id="IPR001173">
    <property type="entry name" value="Glyco_trans_2-like"/>
</dbReference>
<keyword evidence="12 17" id="KW-0333">Golgi apparatus</keyword>
<comment type="pathway">
    <text evidence="3 17">Protein modification; protein glycosylation.</text>
</comment>
<dbReference type="GO" id="GO:0030246">
    <property type="term" value="F:carbohydrate binding"/>
    <property type="evidence" value="ECO:0007669"/>
    <property type="project" value="UniProtKB-KW"/>
</dbReference>
<evidence type="ECO:0000313" key="21">
    <source>
        <dbReference type="Proteomes" id="UP001374579"/>
    </source>
</evidence>
<evidence type="ECO:0000259" key="19">
    <source>
        <dbReference type="SMART" id="SM00458"/>
    </source>
</evidence>
<dbReference type="FunFam" id="3.90.550.10:FF:000053">
    <property type="entry name" value="Polypeptide N-acetylgalactosaminyltransferase"/>
    <property type="match status" value="1"/>
</dbReference>
<dbReference type="InterPro" id="IPR000772">
    <property type="entry name" value="Ricin_B_lectin"/>
</dbReference>
<evidence type="ECO:0000256" key="4">
    <source>
        <dbReference type="ARBA" id="ARBA00005680"/>
    </source>
</evidence>
<keyword evidence="15" id="KW-0325">Glycoprotein</keyword>
<comment type="caution">
    <text evidence="20">The sequence shown here is derived from an EMBL/GenBank/DDBJ whole genome shotgun (WGS) entry which is preliminary data.</text>
</comment>
<dbReference type="InterPro" id="IPR045885">
    <property type="entry name" value="GalNAc-T"/>
</dbReference>
<evidence type="ECO:0000256" key="17">
    <source>
        <dbReference type="RuleBase" id="RU361242"/>
    </source>
</evidence>
<evidence type="ECO:0000256" key="5">
    <source>
        <dbReference type="ARBA" id="ARBA00022676"/>
    </source>
</evidence>
<comment type="similarity">
    <text evidence="4 17">Belongs to the glycosyltransferase 2 family. GalNAc-T subfamily.</text>
</comment>
<organism evidence="20 21">
    <name type="scientific">Littorina saxatilis</name>
    <dbReference type="NCBI Taxonomy" id="31220"/>
    <lineage>
        <taxon>Eukaryota</taxon>
        <taxon>Metazoa</taxon>
        <taxon>Spiralia</taxon>
        <taxon>Lophotrochozoa</taxon>
        <taxon>Mollusca</taxon>
        <taxon>Gastropoda</taxon>
        <taxon>Caenogastropoda</taxon>
        <taxon>Littorinimorpha</taxon>
        <taxon>Littorinoidea</taxon>
        <taxon>Littorinidae</taxon>
        <taxon>Littorina</taxon>
    </lineage>
</organism>
<feature type="region of interest" description="Disordered" evidence="18">
    <location>
        <begin position="104"/>
        <end position="138"/>
    </location>
</feature>
<dbReference type="SUPFAM" id="SSF53448">
    <property type="entry name" value="Nucleotide-diphospho-sugar transferases"/>
    <property type="match status" value="1"/>
</dbReference>
<dbReference type="AlphaFoldDB" id="A0AAN9BFC1"/>
<dbReference type="SUPFAM" id="SSF50370">
    <property type="entry name" value="Ricin B-like lectins"/>
    <property type="match status" value="1"/>
</dbReference>
<evidence type="ECO:0000256" key="3">
    <source>
        <dbReference type="ARBA" id="ARBA00004922"/>
    </source>
</evidence>
<protein>
    <recommendedName>
        <fullName evidence="17">Polypeptide N-acetylgalactosaminyltransferase</fullName>
        <ecNumber evidence="17">2.4.1.-</ecNumber>
    </recommendedName>
    <alternativeName>
        <fullName evidence="17">Protein-UDP acetylgalactosaminyltransferase</fullName>
    </alternativeName>
</protein>